<organism evidence="2 3">
    <name type="scientific">Seminavis robusta</name>
    <dbReference type="NCBI Taxonomy" id="568900"/>
    <lineage>
        <taxon>Eukaryota</taxon>
        <taxon>Sar</taxon>
        <taxon>Stramenopiles</taxon>
        <taxon>Ochrophyta</taxon>
        <taxon>Bacillariophyta</taxon>
        <taxon>Bacillariophyceae</taxon>
        <taxon>Bacillariophycidae</taxon>
        <taxon>Naviculales</taxon>
        <taxon>Naviculaceae</taxon>
        <taxon>Seminavis</taxon>
    </lineage>
</organism>
<proteinExistence type="predicted"/>
<feature type="compositionally biased region" description="Polar residues" evidence="1">
    <location>
        <begin position="349"/>
        <end position="361"/>
    </location>
</feature>
<feature type="region of interest" description="Disordered" evidence="1">
    <location>
        <begin position="33"/>
        <end position="54"/>
    </location>
</feature>
<comment type="caution">
    <text evidence="2">The sequence shown here is derived from an EMBL/GenBank/DDBJ whole genome shotgun (WGS) entry which is preliminary data.</text>
</comment>
<dbReference type="AlphaFoldDB" id="A0A9N8H7B0"/>
<keyword evidence="3" id="KW-1185">Reference proteome</keyword>
<gene>
    <name evidence="2" type="ORF">SEMRO_198_G084090.1</name>
</gene>
<feature type="region of interest" description="Disordered" evidence="1">
    <location>
        <begin position="383"/>
        <end position="402"/>
    </location>
</feature>
<feature type="compositionally biased region" description="Polar residues" evidence="1">
    <location>
        <begin position="392"/>
        <end position="402"/>
    </location>
</feature>
<feature type="compositionally biased region" description="Basic and acidic residues" evidence="1">
    <location>
        <begin position="45"/>
        <end position="54"/>
    </location>
</feature>
<feature type="compositionally biased region" description="Low complexity" evidence="1">
    <location>
        <begin position="500"/>
        <end position="509"/>
    </location>
</feature>
<dbReference type="EMBL" id="CAICTM010000197">
    <property type="protein sequence ID" value="CAB9504473.1"/>
    <property type="molecule type" value="Genomic_DNA"/>
</dbReference>
<feature type="compositionally biased region" description="Polar residues" evidence="1">
    <location>
        <begin position="541"/>
        <end position="562"/>
    </location>
</feature>
<reference evidence="2" key="1">
    <citation type="submission" date="2020-06" db="EMBL/GenBank/DDBJ databases">
        <authorList>
            <consortium name="Plant Systems Biology data submission"/>
        </authorList>
    </citation>
    <scope>NUCLEOTIDE SEQUENCE</scope>
    <source>
        <strain evidence="2">D6</strain>
    </source>
</reference>
<feature type="region of interest" description="Disordered" evidence="1">
    <location>
        <begin position="670"/>
        <end position="788"/>
    </location>
</feature>
<feature type="region of interest" description="Disordered" evidence="1">
    <location>
        <begin position="330"/>
        <end position="361"/>
    </location>
</feature>
<feature type="compositionally biased region" description="Basic and acidic residues" evidence="1">
    <location>
        <begin position="758"/>
        <end position="769"/>
    </location>
</feature>
<feature type="region of interest" description="Disordered" evidence="1">
    <location>
        <begin position="204"/>
        <end position="318"/>
    </location>
</feature>
<evidence type="ECO:0000313" key="3">
    <source>
        <dbReference type="Proteomes" id="UP001153069"/>
    </source>
</evidence>
<sequence length="828" mass="93650">MTAQQHQEQAERRFVRFAQESSFEVRYLDVDEEGDAQRSHMSADFAERKERRRQEAEECKSKGYGFLMMDSFEDPVAHVQKHINAFARLPDNVCGRGLERQVSNKHDWERREWRAKCVQNVLAAESKLRFQGGWNDEDNIWEELAKISKQASRSAKRFARRLGKADEVVVQQGELEDLDDALTMVNEIKAFQMKRNYESVRSVPAASVPDSPGVRSLGGRRASMQDLTNRPGMSQSFSGRLRRTPARSLSDRVIDGSIIPKRHLEFDRTSSPFDDQQDDNKSRSSQSSRKKRRERRKSTTSSTATPTTPTPPKKFIKRWSSFKILDTKTEDVAKEPYSPHPTTRRTRHAPNTNTAPTQQSPVRGMLQRWNSWSIGNGVAKRAATTDELPKSPATSYTCSSSNHQEISLSASFSTLSQMVVDKEEDTDFDDSMIFNRRRTHQAPAYPPSLATLEELDNSWTDSGNNNGNSSSKSFFAKWSSRRKKTESSEQEEGPMRDDSGGSLDLTDLNGGDDESTVGSRSTRSRRRRTDDWSPKAPPATRYSSSPRKHSATSPRKQQQQKETMTHKKLQLLKAERWASSKFAQSTSALGTVDELSQQTHQDWATVVSDIPRVTRRRDLHVTSNNWNSASALLETEQEEPNPAEFTPKRKRTLKRILRSWSSSSRLIKVVESPTANKSPEGDNKPRRGRLTRWSSLGGRKSYNAQDDSSTVLGSSQHSSTHGTLLMESPEMDMSLPEQTTRRRPVLRHTNSTSALFADDGRKAPDRTDSDSTLESDLTALTPPVTPTKEQKLKQNLIVRLKTRGNLLQGRSSRLYLGPNNGRRATTTN</sequence>
<dbReference type="Proteomes" id="UP001153069">
    <property type="component" value="Unassembled WGS sequence"/>
</dbReference>
<accession>A0A9N8H7B0</accession>
<evidence type="ECO:0000313" key="2">
    <source>
        <dbReference type="EMBL" id="CAB9504473.1"/>
    </source>
</evidence>
<evidence type="ECO:0000256" key="1">
    <source>
        <dbReference type="SAM" id="MobiDB-lite"/>
    </source>
</evidence>
<feature type="compositionally biased region" description="Polar residues" evidence="1">
    <location>
        <begin position="702"/>
        <end position="722"/>
    </location>
</feature>
<name>A0A9N8H7B0_9STRA</name>
<feature type="compositionally biased region" description="Basic residues" evidence="1">
    <location>
        <begin position="288"/>
        <end position="298"/>
    </location>
</feature>
<protein>
    <submittedName>
        <fullName evidence="2">Uncharacterized protein</fullName>
    </submittedName>
</protein>
<feature type="compositionally biased region" description="Low complexity" evidence="1">
    <location>
        <begin position="462"/>
        <end position="478"/>
    </location>
</feature>
<feature type="region of interest" description="Disordered" evidence="1">
    <location>
        <begin position="456"/>
        <end position="565"/>
    </location>
</feature>
<feature type="compositionally biased region" description="Polar residues" evidence="1">
    <location>
        <begin position="225"/>
        <end position="238"/>
    </location>
</feature>